<dbReference type="RefSeq" id="WP_089913054.1">
    <property type="nucleotide sequence ID" value="NZ_FOBB01000003.1"/>
</dbReference>
<dbReference type="Gene3D" id="2.40.50.230">
    <property type="entry name" value="Gp5 N-terminal domain"/>
    <property type="match status" value="1"/>
</dbReference>
<dbReference type="Proteomes" id="UP000198984">
    <property type="component" value="Unassembled WGS sequence"/>
</dbReference>
<evidence type="ECO:0000313" key="3">
    <source>
        <dbReference type="Proteomes" id="UP000198984"/>
    </source>
</evidence>
<reference evidence="2 3" key="1">
    <citation type="submission" date="2016-10" db="EMBL/GenBank/DDBJ databases">
        <authorList>
            <person name="de Groot N.N."/>
        </authorList>
    </citation>
    <scope>NUCLEOTIDE SEQUENCE [LARGE SCALE GENOMIC DNA]</scope>
    <source>
        <strain evidence="2 3">DSM 21039</strain>
    </source>
</reference>
<dbReference type="SUPFAM" id="SSF69255">
    <property type="entry name" value="gp5 N-terminal domain-like"/>
    <property type="match status" value="1"/>
</dbReference>
<proteinExistence type="predicted"/>
<organism evidence="2 3">
    <name type="scientific">Chitinophaga rupis</name>
    <dbReference type="NCBI Taxonomy" id="573321"/>
    <lineage>
        <taxon>Bacteria</taxon>
        <taxon>Pseudomonadati</taxon>
        <taxon>Bacteroidota</taxon>
        <taxon>Chitinophagia</taxon>
        <taxon>Chitinophagales</taxon>
        <taxon>Chitinophagaceae</taxon>
        <taxon>Chitinophaga</taxon>
    </lineage>
</organism>
<keyword evidence="3" id="KW-1185">Reference proteome</keyword>
<dbReference type="OrthoDB" id="727155at2"/>
<dbReference type="InterPro" id="IPR006531">
    <property type="entry name" value="Gp5/Vgr_OB"/>
</dbReference>
<feature type="domain" description="Gp5/Type VI secretion system Vgr protein OB-fold" evidence="1">
    <location>
        <begin position="371"/>
        <end position="443"/>
    </location>
</feature>
<dbReference type="Pfam" id="PF05954">
    <property type="entry name" value="Phage_GPD"/>
    <property type="match status" value="1"/>
</dbReference>
<name>A0A1H7VN18_9BACT</name>
<dbReference type="SUPFAM" id="SSF69349">
    <property type="entry name" value="Phage fibre proteins"/>
    <property type="match status" value="1"/>
</dbReference>
<accession>A0A1H7VN18</accession>
<evidence type="ECO:0000259" key="1">
    <source>
        <dbReference type="Pfam" id="PF04717"/>
    </source>
</evidence>
<dbReference type="STRING" id="573321.SAMN04488505_103375"/>
<protein>
    <submittedName>
        <fullName evidence="2">Rhs element Vgr protein</fullName>
    </submittedName>
</protein>
<dbReference type="AlphaFoldDB" id="A0A1H7VN18"/>
<evidence type="ECO:0000313" key="2">
    <source>
        <dbReference type="EMBL" id="SEM10217.1"/>
    </source>
</evidence>
<dbReference type="Gene3D" id="3.55.50.10">
    <property type="entry name" value="Baseplate protein-like domains"/>
    <property type="match status" value="1"/>
</dbReference>
<dbReference type="EMBL" id="FOBB01000003">
    <property type="protein sequence ID" value="SEM10217.1"/>
    <property type="molecule type" value="Genomic_DNA"/>
</dbReference>
<gene>
    <name evidence="2" type="ORF">SAMN04488505_103375</name>
</gene>
<sequence length="617" mass="66930">MALQTRTQITISGQAETAIRDFHRLQLTQSVNGHHYFELVVDPASLFGMESDAISKTKALIGQPINISIEQDFSGKGGNPLLFKGIVTNIATGKRGGVAQAECIIRGYSPTILLDDEPHIEAYEEKSLSDIVNNLLGQYGRAGIKANVKPVHTTPIPYIVQYKENTYRFLQRLANRFGEWFYYNGTELVFGQAAAGASLLLSYGVDLSSYSIELNTLPTNSRYVGLDYYKDSLVENSTNAHSINGNDYTQHLTKVSDSIFTKQATYKINEALGRQSDKEIEYITKLSKKNKVAGMVLLKGFSDNTGLQVGNTVEVKEAFIQDQNRGKYVVTSVTHFCTGNGNYENDFTAIPEEVAAPLVRMDNHPFCEAQSATVLENNDPEGLGRIRARFRWQQTGQTPWIRVISASGGGDKGLFIIPEKGEEVIIDFEGGNPELPFVIGTTYNGKAKSSFGNSGNDVKALKTRSGNIIKLDDATGSISVTDKNGSTMAMDGSGNITVQSQTLVTVKTDDKIVVDAPNKIEFLSKEIHIKGSEKVIIGEGAAKITVDNTANKITSAADMIKATADTLHELICSANMKLTADHCEAKGNTKMDITSTAIKMAGSATADINGGALNLNC</sequence>
<dbReference type="Gene3D" id="2.30.110.50">
    <property type="match status" value="1"/>
</dbReference>
<dbReference type="InterPro" id="IPR037026">
    <property type="entry name" value="Vgr_OB-fold_dom_sf"/>
</dbReference>
<dbReference type="Pfam" id="PF04717">
    <property type="entry name" value="Phage_base_V"/>
    <property type="match status" value="1"/>
</dbReference>
<dbReference type="SUPFAM" id="SSF69279">
    <property type="entry name" value="Phage tail proteins"/>
    <property type="match status" value="2"/>
</dbReference>